<reference evidence="2" key="1">
    <citation type="journal article" date="2020" name="J. ISSAAS">
        <title>Lactobacilli and other gastrointestinal microbiota of Peromyscus leucopus, reservoir host for agents of Lyme disease and other zoonoses in North America.</title>
        <authorList>
            <person name="Milovic A."/>
            <person name="Bassam K."/>
            <person name="Shao H."/>
            <person name="Chatzistamou I."/>
            <person name="Tufts D.M."/>
            <person name="Diuk-Wasser M."/>
            <person name="Barbour A.G."/>
        </authorList>
    </citation>
    <scope>NUCLEOTIDE SEQUENCE</scope>
    <source>
        <strain evidence="2">LL30</strain>
    </source>
</reference>
<gene>
    <name evidence="2" type="ORF">Elusimicrob1349_1960</name>
</gene>
<dbReference type="EMBL" id="MN577571">
    <property type="protein sequence ID" value="QGT50726.1"/>
    <property type="molecule type" value="Genomic_DNA"/>
</dbReference>
<organism evidence="2">
    <name type="scientific">uncultured Elusimicrobia bacterium</name>
    <dbReference type="NCBI Taxonomy" id="699876"/>
    <lineage>
        <taxon>Bacteria</taxon>
        <taxon>Pseudomonadati</taxon>
        <taxon>Elusimicrobiota</taxon>
        <taxon>Elusimicrobia</taxon>
        <taxon>environmental samples</taxon>
    </lineage>
</organism>
<dbReference type="AlphaFoldDB" id="A0A650EM88"/>
<dbReference type="Pfam" id="PF23343">
    <property type="entry name" value="REP_ORF2-G2P"/>
    <property type="match status" value="1"/>
</dbReference>
<protein>
    <recommendedName>
        <fullName evidence="1">Replication-associated protein ORF2/G2P domain-containing protein</fullName>
    </recommendedName>
</protein>
<feature type="domain" description="Replication-associated protein ORF2/G2P" evidence="1">
    <location>
        <begin position="53"/>
        <end position="157"/>
    </location>
</feature>
<evidence type="ECO:0000313" key="2">
    <source>
        <dbReference type="EMBL" id="QGT50726.1"/>
    </source>
</evidence>
<accession>A0A650EM88</accession>
<evidence type="ECO:0000259" key="1">
    <source>
        <dbReference type="Pfam" id="PF23343"/>
    </source>
</evidence>
<sequence length="271" mass="31528">MKCTRPVLERCKTGPIEIVERPCGKCPACLATRAQMWTYRLYAESKLHTKYAFVTLTYSDEFISRLRLSPTGLYSLDKKEVQNFFKRLRKNLSQRIRFYAVGEYGGETKRPHYHAIIFGVGPEDRSIIENCWPFGFVTVSDVSVHAMAYVARYCVKKLFSDPLEYQREQILPEFSLMSNRPGIGFNAIDKGVRRSKDGQMFCWYQGRRIGVPQYFKAKIRTAVEDIFARRMAIEERDRRLGEFESTGRSELAEAIQAEKNRLARTSTRRKV</sequence>
<dbReference type="InterPro" id="IPR056906">
    <property type="entry name" value="ORF2/G2P_dom"/>
</dbReference>
<name>A0A650EM88_9BACT</name>
<proteinExistence type="predicted"/>